<dbReference type="EMBL" id="KZ819321">
    <property type="protein sequence ID" value="PWN23967.1"/>
    <property type="molecule type" value="Genomic_DNA"/>
</dbReference>
<gene>
    <name evidence="2" type="ORF">BCV69DRAFT_15594</name>
</gene>
<organism evidence="2 3">
    <name type="scientific">Pseudomicrostroma glucosiphilum</name>
    <dbReference type="NCBI Taxonomy" id="1684307"/>
    <lineage>
        <taxon>Eukaryota</taxon>
        <taxon>Fungi</taxon>
        <taxon>Dikarya</taxon>
        <taxon>Basidiomycota</taxon>
        <taxon>Ustilaginomycotina</taxon>
        <taxon>Exobasidiomycetes</taxon>
        <taxon>Microstromatales</taxon>
        <taxon>Microstromatales incertae sedis</taxon>
        <taxon>Pseudomicrostroma</taxon>
    </lineage>
</organism>
<dbReference type="Proteomes" id="UP000245942">
    <property type="component" value="Unassembled WGS sequence"/>
</dbReference>
<evidence type="ECO:0000256" key="1">
    <source>
        <dbReference type="SAM" id="MobiDB-lite"/>
    </source>
</evidence>
<sequence>MATTSMAFAHLTDSPPRAGPSRPPSSAMRSSSRPIASRNPFLDSEGMARASQELPASSSSNSISSSNASPFSNLPYLAFGTPQHTGSTVMGSPARAPEEGAGSADTVMDDRVGIQETGGPGVEDLRQAFSIASISQRNSSMPISPAPSPRTRLTTLEEADPRGQTVPAPGTPPQRNSSMAISPAPSPRTRLTTLDEVSPQGQAAPVVVPATPPQLPPRRDRSRSSDRLHSNRDASPGMVEPSSSSSEELEEASRSRIPSYSISTNSPLAGGSVSSQIPMVPGTDYPEPTITPTPGRPLLRDGKLMLMPPSWESCSKCKWQCEARFHE</sequence>
<dbReference type="GeneID" id="37011120"/>
<evidence type="ECO:0000313" key="2">
    <source>
        <dbReference type="EMBL" id="PWN23967.1"/>
    </source>
</evidence>
<dbReference type="OrthoDB" id="2405700at2759"/>
<feature type="compositionally biased region" description="Polar residues" evidence="1">
    <location>
        <begin position="256"/>
        <end position="277"/>
    </location>
</feature>
<accession>A0A316UF75</accession>
<keyword evidence="3" id="KW-1185">Reference proteome</keyword>
<feature type="compositionally biased region" description="Basic and acidic residues" evidence="1">
    <location>
        <begin position="217"/>
        <end position="232"/>
    </location>
</feature>
<dbReference type="RefSeq" id="XP_025351127.1">
    <property type="nucleotide sequence ID" value="XM_025489386.1"/>
</dbReference>
<protein>
    <submittedName>
        <fullName evidence="2">Uncharacterized protein</fullName>
    </submittedName>
</protein>
<feature type="compositionally biased region" description="Low complexity" evidence="1">
    <location>
        <begin position="57"/>
        <end position="73"/>
    </location>
</feature>
<dbReference type="AlphaFoldDB" id="A0A316UF75"/>
<feature type="compositionally biased region" description="Low complexity" evidence="1">
    <location>
        <begin position="24"/>
        <end position="38"/>
    </location>
</feature>
<feature type="compositionally biased region" description="Polar residues" evidence="1">
    <location>
        <begin position="133"/>
        <end position="142"/>
    </location>
</feature>
<proteinExistence type="predicted"/>
<reference evidence="2 3" key="1">
    <citation type="journal article" date="2018" name="Mol. Biol. Evol.">
        <title>Broad Genomic Sampling Reveals a Smut Pathogenic Ancestry of the Fungal Clade Ustilaginomycotina.</title>
        <authorList>
            <person name="Kijpornyongpan T."/>
            <person name="Mondo S.J."/>
            <person name="Barry K."/>
            <person name="Sandor L."/>
            <person name="Lee J."/>
            <person name="Lipzen A."/>
            <person name="Pangilinan J."/>
            <person name="LaButti K."/>
            <person name="Hainaut M."/>
            <person name="Henrissat B."/>
            <person name="Grigoriev I.V."/>
            <person name="Spatafora J.W."/>
            <person name="Aime M.C."/>
        </authorList>
    </citation>
    <scope>NUCLEOTIDE SEQUENCE [LARGE SCALE GENOMIC DNA]</scope>
    <source>
        <strain evidence="2 3">MCA 4718</strain>
    </source>
</reference>
<feature type="region of interest" description="Disordered" evidence="1">
    <location>
        <begin position="1"/>
        <end position="107"/>
    </location>
</feature>
<feature type="compositionally biased region" description="Low complexity" evidence="1">
    <location>
        <begin position="199"/>
        <end position="209"/>
    </location>
</feature>
<evidence type="ECO:0000313" key="3">
    <source>
        <dbReference type="Proteomes" id="UP000245942"/>
    </source>
</evidence>
<name>A0A316UF75_9BASI</name>
<feature type="region of interest" description="Disordered" evidence="1">
    <location>
        <begin position="133"/>
        <end position="298"/>
    </location>
</feature>